<dbReference type="EMBL" id="OE005219">
    <property type="protein sequence ID" value="CAD7461795.1"/>
    <property type="molecule type" value="Genomic_DNA"/>
</dbReference>
<reference evidence="1" key="1">
    <citation type="submission" date="2020-11" db="EMBL/GenBank/DDBJ databases">
        <authorList>
            <person name="Tran Van P."/>
        </authorList>
    </citation>
    <scope>NUCLEOTIDE SEQUENCE</scope>
</reference>
<gene>
    <name evidence="1" type="ORF">TTEB3V08_LOCUS9698</name>
</gene>
<protein>
    <submittedName>
        <fullName evidence="1">Uncharacterized protein</fullName>
    </submittedName>
</protein>
<dbReference type="AlphaFoldDB" id="A0A7R9INP1"/>
<organism evidence="1">
    <name type="scientific">Timema tahoe</name>
    <dbReference type="NCBI Taxonomy" id="61484"/>
    <lineage>
        <taxon>Eukaryota</taxon>
        <taxon>Metazoa</taxon>
        <taxon>Ecdysozoa</taxon>
        <taxon>Arthropoda</taxon>
        <taxon>Hexapoda</taxon>
        <taxon>Insecta</taxon>
        <taxon>Pterygota</taxon>
        <taxon>Neoptera</taxon>
        <taxon>Polyneoptera</taxon>
        <taxon>Phasmatodea</taxon>
        <taxon>Timematodea</taxon>
        <taxon>Timematoidea</taxon>
        <taxon>Timematidae</taxon>
        <taxon>Timema</taxon>
    </lineage>
</organism>
<proteinExistence type="predicted"/>
<accession>A0A7R9INP1</accession>
<sequence length="79" mass="8636">MKCTGKNTPDEEGGRDGTECRRVLTSWDLLIRGLRTVPALLVSSLIPLTGARTRNIRELSIVGSIDETLCFIETGSTPF</sequence>
<name>A0A7R9INP1_9NEOP</name>
<evidence type="ECO:0000313" key="1">
    <source>
        <dbReference type="EMBL" id="CAD7461795.1"/>
    </source>
</evidence>